<dbReference type="PROSITE" id="PS51118">
    <property type="entry name" value="HTH_HXLR"/>
    <property type="match status" value="1"/>
</dbReference>
<dbReference type="InterPro" id="IPR036390">
    <property type="entry name" value="WH_DNA-bd_sf"/>
</dbReference>
<keyword evidence="1" id="KW-0805">Transcription regulation</keyword>
<evidence type="ECO:0000313" key="5">
    <source>
        <dbReference type="EMBL" id="GGP85398.1"/>
    </source>
</evidence>
<comment type="caution">
    <text evidence="5">The sequence shown here is derived from an EMBL/GenBank/DDBJ whole genome shotgun (WGS) entry which is preliminary data.</text>
</comment>
<reference evidence="5" key="1">
    <citation type="journal article" date="2014" name="Int. J. Syst. Evol. Microbiol.">
        <title>Complete genome sequence of Corynebacterium casei LMG S-19264T (=DSM 44701T), isolated from a smear-ripened cheese.</title>
        <authorList>
            <consortium name="US DOE Joint Genome Institute (JGI-PGF)"/>
            <person name="Walter F."/>
            <person name="Albersmeier A."/>
            <person name="Kalinowski J."/>
            <person name="Ruckert C."/>
        </authorList>
    </citation>
    <scope>NUCLEOTIDE SEQUENCE</scope>
    <source>
        <strain evidence="5">JCM 3313</strain>
    </source>
</reference>
<dbReference type="Proteomes" id="UP000639606">
    <property type="component" value="Unassembled WGS sequence"/>
</dbReference>
<proteinExistence type="predicted"/>
<dbReference type="SUPFAM" id="SSF46785">
    <property type="entry name" value="Winged helix' DNA-binding domain"/>
    <property type="match status" value="1"/>
</dbReference>
<evidence type="ECO:0000256" key="2">
    <source>
        <dbReference type="ARBA" id="ARBA00023125"/>
    </source>
</evidence>
<keyword evidence="6" id="KW-1185">Reference proteome</keyword>
<dbReference type="Gene3D" id="1.10.10.10">
    <property type="entry name" value="Winged helix-like DNA-binding domain superfamily/Winged helix DNA-binding domain"/>
    <property type="match status" value="1"/>
</dbReference>
<sequence>MTGMLFDDEGRRLLDQLFDKWSLLVLEALCARPRRFHELREHLPAVTPKSLTTCLRRLERNGLVERLVLSTDPLAVEYRITRLGRTLEEPLQAMLRWVVDHLDVVETARSHYDERRSPEERSTRTS</sequence>
<dbReference type="PANTHER" id="PTHR33204:SF39">
    <property type="entry name" value="TRANSCRIPTIONAL REGULATORY PROTEIN"/>
    <property type="match status" value="1"/>
</dbReference>
<dbReference type="InterPro" id="IPR036388">
    <property type="entry name" value="WH-like_DNA-bd_sf"/>
</dbReference>
<evidence type="ECO:0000259" key="4">
    <source>
        <dbReference type="PROSITE" id="PS51118"/>
    </source>
</evidence>
<evidence type="ECO:0000256" key="3">
    <source>
        <dbReference type="ARBA" id="ARBA00023163"/>
    </source>
</evidence>
<evidence type="ECO:0000256" key="1">
    <source>
        <dbReference type="ARBA" id="ARBA00023015"/>
    </source>
</evidence>
<evidence type="ECO:0000313" key="6">
    <source>
        <dbReference type="Proteomes" id="UP000639606"/>
    </source>
</evidence>
<dbReference type="PANTHER" id="PTHR33204">
    <property type="entry name" value="TRANSCRIPTIONAL REGULATOR, MARR FAMILY"/>
    <property type="match status" value="1"/>
</dbReference>
<keyword evidence="3" id="KW-0804">Transcription</keyword>
<gene>
    <name evidence="5" type="ORF">GCM10010185_68950</name>
</gene>
<feature type="domain" description="HTH hxlR-type" evidence="4">
    <location>
        <begin position="8"/>
        <end position="106"/>
    </location>
</feature>
<dbReference type="GO" id="GO:0003677">
    <property type="term" value="F:DNA binding"/>
    <property type="evidence" value="ECO:0007669"/>
    <property type="project" value="UniProtKB-KW"/>
</dbReference>
<dbReference type="EMBL" id="BMRG01000028">
    <property type="protein sequence ID" value="GGP85398.1"/>
    <property type="molecule type" value="Genomic_DNA"/>
</dbReference>
<name>A0A918EID9_9PSEU</name>
<dbReference type="AlphaFoldDB" id="A0A918EID9"/>
<keyword evidence="2" id="KW-0238">DNA-binding</keyword>
<dbReference type="InterPro" id="IPR002577">
    <property type="entry name" value="HTH_HxlR"/>
</dbReference>
<reference evidence="5" key="2">
    <citation type="submission" date="2020-09" db="EMBL/GenBank/DDBJ databases">
        <authorList>
            <person name="Sun Q."/>
            <person name="Ohkuma M."/>
        </authorList>
    </citation>
    <scope>NUCLEOTIDE SEQUENCE</scope>
    <source>
        <strain evidence="5">JCM 3313</strain>
    </source>
</reference>
<dbReference type="Pfam" id="PF01638">
    <property type="entry name" value="HxlR"/>
    <property type="match status" value="1"/>
</dbReference>
<protein>
    <submittedName>
        <fullName evidence="5">HxlR family transcriptional regulator</fullName>
    </submittedName>
</protein>
<organism evidence="5 6">
    <name type="scientific">Saccharothrix coeruleofusca</name>
    <dbReference type="NCBI Taxonomy" id="33919"/>
    <lineage>
        <taxon>Bacteria</taxon>
        <taxon>Bacillati</taxon>
        <taxon>Actinomycetota</taxon>
        <taxon>Actinomycetes</taxon>
        <taxon>Pseudonocardiales</taxon>
        <taxon>Pseudonocardiaceae</taxon>
        <taxon>Saccharothrix</taxon>
    </lineage>
</organism>
<accession>A0A918EID9</accession>